<name>A0ACB9W9X8_CHAAC</name>
<sequence>MWLVGEQDGGIQVGFFFAMGPQYSFCPSLGTMDLFTEEEEKKGCQITAGTLDKDLVVCGDIKGNMWFNQTQRVPHGAAENLPTATGSVC</sequence>
<comment type="caution">
    <text evidence="1">The sequence shown here is derived from an EMBL/GenBank/DDBJ whole genome shotgun (WGS) entry which is preliminary data.</text>
</comment>
<gene>
    <name evidence="1" type="ORF">KUCAC02_018820</name>
</gene>
<reference evidence="1" key="1">
    <citation type="submission" date="2022-05" db="EMBL/GenBank/DDBJ databases">
        <title>Chromosome-level genome of Chaenocephalus aceratus.</title>
        <authorList>
            <person name="Park H."/>
        </authorList>
    </citation>
    <scope>NUCLEOTIDE SEQUENCE</scope>
    <source>
        <strain evidence="1">KU_202001</strain>
    </source>
</reference>
<accession>A0ACB9W9X8</accession>
<evidence type="ECO:0000313" key="1">
    <source>
        <dbReference type="EMBL" id="KAI4809969.1"/>
    </source>
</evidence>
<organism evidence="1 2">
    <name type="scientific">Chaenocephalus aceratus</name>
    <name type="common">Blackfin icefish</name>
    <name type="synonym">Chaenichthys aceratus</name>
    <dbReference type="NCBI Taxonomy" id="36190"/>
    <lineage>
        <taxon>Eukaryota</taxon>
        <taxon>Metazoa</taxon>
        <taxon>Chordata</taxon>
        <taxon>Craniata</taxon>
        <taxon>Vertebrata</taxon>
        <taxon>Euteleostomi</taxon>
        <taxon>Actinopterygii</taxon>
        <taxon>Neopterygii</taxon>
        <taxon>Teleostei</taxon>
        <taxon>Neoteleostei</taxon>
        <taxon>Acanthomorphata</taxon>
        <taxon>Eupercaria</taxon>
        <taxon>Perciformes</taxon>
        <taxon>Notothenioidei</taxon>
        <taxon>Channichthyidae</taxon>
        <taxon>Chaenocephalus</taxon>
    </lineage>
</organism>
<keyword evidence="2" id="KW-1185">Reference proteome</keyword>
<evidence type="ECO:0000313" key="2">
    <source>
        <dbReference type="Proteomes" id="UP001057452"/>
    </source>
</evidence>
<dbReference type="EMBL" id="CM043801">
    <property type="protein sequence ID" value="KAI4809969.1"/>
    <property type="molecule type" value="Genomic_DNA"/>
</dbReference>
<dbReference type="Proteomes" id="UP001057452">
    <property type="component" value="Chromosome 17"/>
</dbReference>
<proteinExistence type="predicted"/>
<protein>
    <submittedName>
        <fullName evidence="1">Uncharacterized protein</fullName>
    </submittedName>
</protein>